<dbReference type="EMBL" id="MTJL01000005">
    <property type="protein sequence ID" value="OMI09191.1"/>
    <property type="molecule type" value="Genomic_DNA"/>
</dbReference>
<keyword evidence="1" id="KW-0418">Kinase</keyword>
<dbReference type="Gene3D" id="3.30.200.20">
    <property type="entry name" value="Phosphorylase Kinase, domain 1"/>
    <property type="match status" value="1"/>
</dbReference>
<dbReference type="InterPro" id="IPR011009">
    <property type="entry name" value="Kinase-like_dom_sf"/>
</dbReference>
<dbReference type="AlphaFoldDB" id="A0A1R1QX16"/>
<name>A0A1R1QX16_9BACI</name>
<organism evidence="2 3">
    <name type="scientific">Bacillus swezeyi</name>
    <dbReference type="NCBI Taxonomy" id="1925020"/>
    <lineage>
        <taxon>Bacteria</taxon>
        <taxon>Bacillati</taxon>
        <taxon>Bacillota</taxon>
        <taxon>Bacilli</taxon>
        <taxon>Bacillales</taxon>
        <taxon>Bacillaceae</taxon>
        <taxon>Bacillus</taxon>
    </lineage>
</organism>
<dbReference type="PANTHER" id="PTHR12149:SF8">
    <property type="entry name" value="PROTEIN-RIBULOSAMINE 3-KINASE"/>
    <property type="match status" value="1"/>
</dbReference>
<dbReference type="Proteomes" id="UP000187367">
    <property type="component" value="Unassembled WGS sequence"/>
</dbReference>
<keyword evidence="3" id="KW-1185">Reference proteome</keyword>
<comment type="caution">
    <text evidence="2">The sequence shown here is derived from an EMBL/GenBank/DDBJ whole genome shotgun (WGS) entry which is preliminary data.</text>
</comment>
<dbReference type="InterPro" id="IPR016477">
    <property type="entry name" value="Fructo-/Ketosamine-3-kinase"/>
</dbReference>
<accession>A0A1R1S1H2</accession>
<evidence type="ECO:0000313" key="3">
    <source>
        <dbReference type="Proteomes" id="UP000187367"/>
    </source>
</evidence>
<dbReference type="GO" id="GO:0016301">
    <property type="term" value="F:kinase activity"/>
    <property type="evidence" value="ECO:0007669"/>
    <property type="project" value="UniProtKB-UniRule"/>
</dbReference>
<evidence type="ECO:0008006" key="4">
    <source>
        <dbReference type="Google" id="ProtNLM"/>
    </source>
</evidence>
<keyword evidence="1" id="KW-0808">Transferase</keyword>
<accession>A0A1R1QX16</accession>
<reference evidence="2 3" key="1">
    <citation type="submission" date="2017-01" db="EMBL/GenBank/DDBJ databases">
        <title>Bacillus phylogenomics.</title>
        <authorList>
            <person name="Dunlap C."/>
        </authorList>
    </citation>
    <scope>NUCLEOTIDE SEQUENCE [LARGE SCALE GENOMIC DNA]</scope>
    <source>
        <strain evidence="2 3">NRRL B-41282</strain>
    </source>
</reference>
<gene>
    <name evidence="2" type="ORF">BW143_03900</name>
</gene>
<dbReference type="SUPFAM" id="SSF56112">
    <property type="entry name" value="Protein kinase-like (PK-like)"/>
    <property type="match status" value="1"/>
</dbReference>
<evidence type="ECO:0000256" key="1">
    <source>
        <dbReference type="PIRNR" id="PIRNR006221"/>
    </source>
</evidence>
<proteinExistence type="inferred from homology"/>
<dbReference type="OrthoDB" id="5291879at2"/>
<dbReference type="PANTHER" id="PTHR12149">
    <property type="entry name" value="FRUCTOSAMINE 3 KINASE-RELATED PROTEIN"/>
    <property type="match status" value="1"/>
</dbReference>
<dbReference type="Gene3D" id="3.90.1200.10">
    <property type="match status" value="1"/>
</dbReference>
<protein>
    <recommendedName>
        <fullName evidence="4">Fructosamine kinase</fullName>
    </recommendedName>
</protein>
<comment type="similarity">
    <text evidence="1">Belongs to the fructosamine kinase family.</text>
</comment>
<dbReference type="Pfam" id="PF03881">
    <property type="entry name" value="Fructosamin_kin"/>
    <property type="match status" value="1"/>
</dbReference>
<dbReference type="RefSeq" id="WP_076759697.1">
    <property type="nucleotide sequence ID" value="NZ_JARMMK010000003.1"/>
</dbReference>
<dbReference type="PIRSF" id="PIRSF006221">
    <property type="entry name" value="Ketosamine-3-kinase"/>
    <property type="match status" value="1"/>
</dbReference>
<evidence type="ECO:0000313" key="2">
    <source>
        <dbReference type="EMBL" id="OMI09191.1"/>
    </source>
</evidence>
<sequence length="289" mass="33044">MDIKTVVEKAVQSAGRSLSIRHVREVGGGDINHTFLVETDETFLFVKVNKGVPSDFFEKEAMGLQELRKTGAVKVPEVIAYNEKSAPERFLVLSYIKSIRSSGSEEELGRRLAAMHRTEKPYYGLAYDNYIGTCKQENGVYDSWQAYYRDQRLLPQIMAAREKGLLNDQQAKRHIRLAEASGRWLPDDPRASVLHGDLWGGNWMTGEDGSPYLIDPAVLYGDYRMDLAMTALFGGFSDRFYRAYEEASGQPLTREVWPLYQLFYIYLHLNSFGKSYLVHAERIVQRYIG</sequence>